<protein>
    <submittedName>
        <fullName evidence="3">Orf34</fullName>
    </submittedName>
</protein>
<evidence type="ECO:0000256" key="1">
    <source>
        <dbReference type="SAM" id="Phobius"/>
    </source>
</evidence>
<keyword evidence="1" id="KW-1133">Transmembrane helix</keyword>
<organism evidence="3">
    <name type="scientific">Streptoalloteichus hindustanus</name>
    <dbReference type="NCBI Taxonomy" id="2017"/>
    <lineage>
        <taxon>Bacteria</taxon>
        <taxon>Bacillati</taxon>
        <taxon>Actinomycetota</taxon>
        <taxon>Actinomycetes</taxon>
        <taxon>Pseudonocardiales</taxon>
        <taxon>Pseudonocardiaceae</taxon>
        <taxon>Streptoalloteichus</taxon>
    </lineage>
</organism>
<dbReference type="InterPro" id="IPR007065">
    <property type="entry name" value="HPP"/>
</dbReference>
<accession>A4KUA3</accession>
<dbReference type="PANTHER" id="PTHR33741:SF5">
    <property type="entry name" value="TRANSMEMBRANE PROTEIN DDB_G0269096-RELATED"/>
    <property type="match status" value="1"/>
</dbReference>
<keyword evidence="1" id="KW-0812">Transmembrane</keyword>
<feature type="domain" description="HPP transmembrane region" evidence="2">
    <location>
        <begin position="16"/>
        <end position="177"/>
    </location>
</feature>
<dbReference type="Pfam" id="PF04982">
    <property type="entry name" value="TM_HPP"/>
    <property type="match status" value="1"/>
</dbReference>
<sequence>MSRPSPRVGGVLGERPRSRPRRAAYSAINSFLSLALIGVAALLSGEPLLFPSLGPTAFLLFAAPLTPAACPRNTLVGHLVGVLSGAFALLVTGLHDQPPDLNHVTGARMAAAAIALGLTCGLMPLLDRAHPPAGATTLIVALGLLRTPEQLVMVMVGVILITAQGVVINRLAGIRYPWWSPAPRRDSR</sequence>
<proteinExistence type="predicted"/>
<keyword evidence="1" id="KW-0472">Membrane</keyword>
<evidence type="ECO:0000313" key="3">
    <source>
        <dbReference type="EMBL" id="ABL74931.1"/>
    </source>
</evidence>
<dbReference type="EMBL" id="EF032505">
    <property type="protein sequence ID" value="ABL74931.1"/>
    <property type="molecule type" value="Genomic_DNA"/>
</dbReference>
<feature type="transmembrane region" description="Helical" evidence="1">
    <location>
        <begin position="75"/>
        <end position="94"/>
    </location>
</feature>
<feature type="transmembrane region" description="Helical" evidence="1">
    <location>
        <begin position="106"/>
        <end position="126"/>
    </location>
</feature>
<feature type="transmembrane region" description="Helical" evidence="1">
    <location>
        <begin position="49"/>
        <end position="68"/>
    </location>
</feature>
<dbReference type="PANTHER" id="PTHR33741">
    <property type="entry name" value="TRANSMEMBRANE PROTEIN DDB_G0269096-RELATED"/>
    <property type="match status" value="1"/>
</dbReference>
<dbReference type="AlphaFoldDB" id="A4KUA3"/>
<feature type="transmembrane region" description="Helical" evidence="1">
    <location>
        <begin position="151"/>
        <end position="172"/>
    </location>
</feature>
<dbReference type="InterPro" id="IPR058581">
    <property type="entry name" value="TM_HPP"/>
</dbReference>
<evidence type="ECO:0000259" key="2">
    <source>
        <dbReference type="Pfam" id="PF04982"/>
    </source>
</evidence>
<feature type="transmembrane region" description="Helical" evidence="1">
    <location>
        <begin position="23"/>
        <end position="43"/>
    </location>
</feature>
<name>A4KUA3_STRHI</name>
<reference evidence="3" key="1">
    <citation type="journal article" date="2007" name="Mol. Biosyst.">
        <title>The tallysomycin biosynthetic gene cluster from Streptoalloteichus hindustanus E465-94 ATCC 31158 unveiling new insights into the biosynthesis of the bleomycin family of antitumor antibiotics.</title>
        <authorList>
            <person name="Tao M."/>
            <person name="Wang L."/>
            <person name="Wendt-Pienkowski E."/>
            <person name="George N.P."/>
            <person name="Galm U."/>
            <person name="Zhang G."/>
            <person name="Coughlin J.M."/>
            <person name="Shen B."/>
        </authorList>
    </citation>
    <scope>NUCLEOTIDE SEQUENCE</scope>
    <source>
        <strain evidence="3">ATCC 31158</strain>
    </source>
</reference>